<proteinExistence type="predicted"/>
<dbReference type="AlphaFoldDB" id="A0A381XFR4"/>
<dbReference type="EMBL" id="UINC01014938">
    <property type="protein sequence ID" value="SVA63311.1"/>
    <property type="molecule type" value="Genomic_DNA"/>
</dbReference>
<gene>
    <name evidence="1" type="ORF">METZ01_LOCUS116165</name>
</gene>
<feature type="non-terminal residue" evidence="1">
    <location>
        <position position="125"/>
    </location>
</feature>
<name>A0A381XFR4_9ZZZZ</name>
<accession>A0A381XFR4</accession>
<evidence type="ECO:0000313" key="1">
    <source>
        <dbReference type="EMBL" id="SVA63311.1"/>
    </source>
</evidence>
<protein>
    <submittedName>
        <fullName evidence="1">Uncharacterized protein</fullName>
    </submittedName>
</protein>
<sequence length="125" mass="13828">MNKTISQHALYSVRDLISIPALVFLAMIALIWSAPAAPDNAGFSQLSVEQIAMAERALTFLDEMEAMYFGAVAKLNGTDKIESVDINDEFAARNVKVARGPIVEKAGRMRTRTLKPKADFQEERL</sequence>
<organism evidence="1">
    <name type="scientific">marine metagenome</name>
    <dbReference type="NCBI Taxonomy" id="408172"/>
    <lineage>
        <taxon>unclassified sequences</taxon>
        <taxon>metagenomes</taxon>
        <taxon>ecological metagenomes</taxon>
    </lineage>
</organism>
<reference evidence="1" key="1">
    <citation type="submission" date="2018-05" db="EMBL/GenBank/DDBJ databases">
        <authorList>
            <person name="Lanie J.A."/>
            <person name="Ng W.-L."/>
            <person name="Kazmierczak K.M."/>
            <person name="Andrzejewski T.M."/>
            <person name="Davidsen T.M."/>
            <person name="Wayne K.J."/>
            <person name="Tettelin H."/>
            <person name="Glass J.I."/>
            <person name="Rusch D."/>
            <person name="Podicherti R."/>
            <person name="Tsui H.-C.T."/>
            <person name="Winkler M.E."/>
        </authorList>
    </citation>
    <scope>NUCLEOTIDE SEQUENCE</scope>
</reference>